<feature type="binding site" evidence="8">
    <location>
        <position position="261"/>
    </location>
    <ligand>
        <name>Zn(2+)</name>
        <dbReference type="ChEBI" id="CHEBI:29105"/>
        <label>2</label>
    </ligand>
</feature>
<evidence type="ECO:0000256" key="7">
    <source>
        <dbReference type="PIRSR" id="PIRSR601952-1"/>
    </source>
</evidence>
<dbReference type="InterPro" id="IPR017850">
    <property type="entry name" value="Alkaline_phosphatase_core_sf"/>
</dbReference>
<keyword evidence="11" id="KW-1185">Reference proteome</keyword>
<evidence type="ECO:0000256" key="2">
    <source>
        <dbReference type="ARBA" id="ARBA00022553"/>
    </source>
</evidence>
<keyword evidence="5 8" id="KW-0862">Zinc</keyword>
<evidence type="ECO:0000256" key="8">
    <source>
        <dbReference type="PIRSR" id="PIRSR601952-2"/>
    </source>
</evidence>
<dbReference type="GO" id="GO:0004035">
    <property type="term" value="F:alkaline phosphatase activity"/>
    <property type="evidence" value="ECO:0007669"/>
    <property type="project" value="TreeGrafter"/>
</dbReference>
<dbReference type="InterPro" id="IPR001952">
    <property type="entry name" value="Alkaline_phosphatase"/>
</dbReference>
<dbReference type="Proteomes" id="UP000366872">
    <property type="component" value="Unassembled WGS sequence"/>
</dbReference>
<sequence>MNRRFFIGALGAATTSLCMGGGQPGKPRYVFLMIGDGMGVAQREVAERYARMKYPARKGGLAMNQLPVKALTTTSEIEGKVTDSAAAGTALACGAKTVNGALGVGADLTTPLRSVAFDAKDAGMKVGIVTSVPIDHATPAAFYAQVPKRSMYYEIGEFLVKSEFDYFAGETMLGRKKAKDKVPQDTLVKDAGYTHVRDRAGFDRLKKGAVKVLVEHDLGYAIEGKPSISLADYTRKGIELMMGDAGFFMMVEGGKIDWSGHANDLATNIHETLAFDEAVAVVLEFCKKHPAESVLVVTADHETGGLELAGNAPKKMVAALDRQEYQSAHYDTQVKQWKKGGAVAPEVAFDRLVDAFGFAPLENDARTRLKDAVAASLADDATDERSLEIQKMYGKKNAAVVSCLHELADRAGAKWTSFGHTDTRVSTTAVGRWADRFAGENDNTDIGKHLRELITKG</sequence>
<gene>
    <name evidence="10" type="primary">phoA_1</name>
    <name evidence="10" type="ORF">PDESU_02827</name>
</gene>
<comment type="similarity">
    <text evidence="1 9">Belongs to the alkaline phosphatase family.</text>
</comment>
<feature type="binding site" evidence="8">
    <location>
        <position position="36"/>
    </location>
    <ligand>
        <name>Zn(2+)</name>
        <dbReference type="ChEBI" id="CHEBI:29105"/>
        <label>2</label>
    </ligand>
</feature>
<comment type="cofactor">
    <cofactor evidence="8">
        <name>Mg(2+)</name>
        <dbReference type="ChEBI" id="CHEBI:18420"/>
    </cofactor>
    <text evidence="8">Binds 1 Mg(2+) ion.</text>
</comment>
<feature type="active site" description="Phosphoserine intermediate" evidence="7">
    <location>
        <position position="84"/>
    </location>
</feature>
<dbReference type="AlphaFoldDB" id="A0A6C2U2P6"/>
<dbReference type="InterPro" id="IPR018299">
    <property type="entry name" value="Alkaline_phosphatase_AS"/>
</dbReference>
<name>A0A6C2U2P6_PONDE</name>
<feature type="binding site" evidence="8">
    <location>
        <position position="252"/>
    </location>
    <ligand>
        <name>Mg(2+)</name>
        <dbReference type="ChEBI" id="CHEBI:18420"/>
    </ligand>
</feature>
<dbReference type="CDD" id="cd16012">
    <property type="entry name" value="ALP"/>
    <property type="match status" value="1"/>
</dbReference>
<dbReference type="Pfam" id="PF00245">
    <property type="entry name" value="Alk_phosphatase"/>
    <property type="match status" value="2"/>
</dbReference>
<protein>
    <submittedName>
        <fullName evidence="10">Alkaline phosphatase 4</fullName>
    </submittedName>
</protein>
<dbReference type="PROSITE" id="PS00123">
    <property type="entry name" value="ALKALINE_PHOSPHATASE"/>
    <property type="match status" value="1"/>
</dbReference>
<feature type="binding site" evidence="8">
    <location>
        <position position="138"/>
    </location>
    <ligand>
        <name>Mg(2+)</name>
        <dbReference type="ChEBI" id="CHEBI:18420"/>
    </ligand>
</feature>
<feature type="binding site" evidence="8">
    <location>
        <position position="136"/>
    </location>
    <ligand>
        <name>Mg(2+)</name>
        <dbReference type="ChEBI" id="CHEBI:18420"/>
    </ligand>
</feature>
<evidence type="ECO:0000313" key="10">
    <source>
        <dbReference type="EMBL" id="VGO14268.1"/>
    </source>
</evidence>
<keyword evidence="3 8" id="KW-0479">Metal-binding</keyword>
<feature type="binding site" evidence="8">
    <location>
        <position position="420"/>
    </location>
    <ligand>
        <name>Zn(2+)</name>
        <dbReference type="ChEBI" id="CHEBI:29105"/>
        <label>2</label>
    </ligand>
</feature>
<evidence type="ECO:0000256" key="5">
    <source>
        <dbReference type="ARBA" id="ARBA00022833"/>
    </source>
</evidence>
<feature type="binding site" evidence="8">
    <location>
        <position position="257"/>
    </location>
    <ligand>
        <name>Zn(2+)</name>
        <dbReference type="ChEBI" id="CHEBI:29105"/>
        <label>2</label>
    </ligand>
</feature>
<dbReference type="PRINTS" id="PR00113">
    <property type="entry name" value="ALKPHPHTASE"/>
</dbReference>
<feature type="binding site" evidence="8">
    <location>
        <position position="36"/>
    </location>
    <ligand>
        <name>Mg(2+)</name>
        <dbReference type="ChEBI" id="CHEBI:18420"/>
    </ligand>
</feature>
<dbReference type="GO" id="GO:0046872">
    <property type="term" value="F:metal ion binding"/>
    <property type="evidence" value="ECO:0007669"/>
    <property type="project" value="UniProtKB-KW"/>
</dbReference>
<feature type="binding site" evidence="8">
    <location>
        <position position="301"/>
    </location>
    <ligand>
        <name>Zn(2+)</name>
        <dbReference type="ChEBI" id="CHEBI:29105"/>
        <label>2</label>
    </ligand>
</feature>
<dbReference type="Gene3D" id="1.10.60.40">
    <property type="match status" value="1"/>
</dbReference>
<keyword evidence="6 8" id="KW-0460">Magnesium</keyword>
<dbReference type="SUPFAM" id="SSF53649">
    <property type="entry name" value="Alkaline phosphatase-like"/>
    <property type="match status" value="1"/>
</dbReference>
<keyword evidence="4" id="KW-0378">Hydrolase</keyword>
<dbReference type="Gene3D" id="3.40.720.10">
    <property type="entry name" value="Alkaline Phosphatase, subunit A"/>
    <property type="match status" value="1"/>
</dbReference>
<reference evidence="10 11" key="1">
    <citation type="submission" date="2019-04" db="EMBL/GenBank/DDBJ databases">
        <authorList>
            <person name="Van Vliet M D."/>
        </authorList>
    </citation>
    <scope>NUCLEOTIDE SEQUENCE [LARGE SCALE GENOMIC DNA]</scope>
    <source>
        <strain evidence="10 11">F1</strain>
    </source>
</reference>
<dbReference type="PANTHER" id="PTHR11596">
    <property type="entry name" value="ALKALINE PHOSPHATASE"/>
    <property type="match status" value="1"/>
</dbReference>
<evidence type="ECO:0000256" key="4">
    <source>
        <dbReference type="ARBA" id="ARBA00022801"/>
    </source>
</evidence>
<dbReference type="EMBL" id="CAAHFG010000001">
    <property type="protein sequence ID" value="VGO14268.1"/>
    <property type="molecule type" value="Genomic_DNA"/>
</dbReference>
<comment type="cofactor">
    <cofactor evidence="8">
        <name>Zn(2+)</name>
        <dbReference type="ChEBI" id="CHEBI:29105"/>
    </cofactor>
    <text evidence="8">Binds 2 Zn(2+) ions.</text>
</comment>
<evidence type="ECO:0000313" key="11">
    <source>
        <dbReference type="Proteomes" id="UP000366872"/>
    </source>
</evidence>
<dbReference type="RefSeq" id="WP_136079761.1">
    <property type="nucleotide sequence ID" value="NZ_CAAHFG010000001.1"/>
</dbReference>
<evidence type="ECO:0000256" key="1">
    <source>
        <dbReference type="ARBA" id="ARBA00005984"/>
    </source>
</evidence>
<proteinExistence type="inferred from homology"/>
<evidence type="ECO:0000256" key="6">
    <source>
        <dbReference type="ARBA" id="ARBA00022842"/>
    </source>
</evidence>
<evidence type="ECO:0000256" key="3">
    <source>
        <dbReference type="ARBA" id="ARBA00022723"/>
    </source>
</evidence>
<accession>A0A6C2U2P6</accession>
<evidence type="ECO:0000256" key="9">
    <source>
        <dbReference type="RuleBase" id="RU003946"/>
    </source>
</evidence>
<dbReference type="PANTHER" id="PTHR11596:SF5">
    <property type="entry name" value="ALKALINE PHOSPHATASE"/>
    <property type="match status" value="1"/>
</dbReference>
<organism evidence="10 11">
    <name type="scientific">Pontiella desulfatans</name>
    <dbReference type="NCBI Taxonomy" id="2750659"/>
    <lineage>
        <taxon>Bacteria</taxon>
        <taxon>Pseudomonadati</taxon>
        <taxon>Kiritimatiellota</taxon>
        <taxon>Kiritimatiellia</taxon>
        <taxon>Kiritimatiellales</taxon>
        <taxon>Pontiellaceae</taxon>
        <taxon>Pontiella</taxon>
    </lineage>
</organism>
<dbReference type="SMART" id="SM00098">
    <property type="entry name" value="alkPPc"/>
    <property type="match status" value="1"/>
</dbReference>
<keyword evidence="2" id="KW-0597">Phosphoprotein</keyword>
<feature type="binding site" evidence="8">
    <location>
        <position position="300"/>
    </location>
    <ligand>
        <name>Zn(2+)</name>
        <dbReference type="ChEBI" id="CHEBI:29105"/>
        <label>2</label>
    </ligand>
</feature>